<evidence type="ECO:0000313" key="1">
    <source>
        <dbReference type="EMBL" id="KPU43822.1"/>
    </source>
</evidence>
<evidence type="ECO:0000313" key="2">
    <source>
        <dbReference type="Proteomes" id="UP000050326"/>
    </source>
</evidence>
<dbReference type="RefSeq" id="WP_160317217.1">
    <property type="nucleotide sequence ID" value="NZ_LKET01000035.1"/>
</dbReference>
<protein>
    <submittedName>
        <fullName evidence="1">Uncharacterized protein</fullName>
    </submittedName>
</protein>
<dbReference type="EMBL" id="LKET01000035">
    <property type="protein sequence ID" value="KPU43822.1"/>
    <property type="molecule type" value="Genomic_DNA"/>
</dbReference>
<gene>
    <name evidence="1" type="ORF">OXPF_26820</name>
</gene>
<accession>A0A0P8YVT8</accession>
<organism evidence="1 2">
    <name type="scientific">Oxobacter pfennigii</name>
    <dbReference type="NCBI Taxonomy" id="36849"/>
    <lineage>
        <taxon>Bacteria</taxon>
        <taxon>Bacillati</taxon>
        <taxon>Bacillota</taxon>
        <taxon>Clostridia</taxon>
        <taxon>Eubacteriales</taxon>
        <taxon>Clostridiaceae</taxon>
        <taxon>Oxobacter</taxon>
    </lineage>
</organism>
<dbReference type="AlphaFoldDB" id="A0A0P8YVT8"/>
<proteinExistence type="predicted"/>
<dbReference type="Proteomes" id="UP000050326">
    <property type="component" value="Unassembled WGS sequence"/>
</dbReference>
<name>A0A0P8YVT8_9CLOT</name>
<reference evidence="1 2" key="1">
    <citation type="submission" date="2015-09" db="EMBL/GenBank/DDBJ databases">
        <title>Genome sequence of Oxobacter pfennigii DSM 3222.</title>
        <authorList>
            <person name="Poehlein A."/>
            <person name="Bengelsdorf F.R."/>
            <person name="Schiel-Bengelsdorf B."/>
            <person name="Duerre P."/>
            <person name="Daniel R."/>
        </authorList>
    </citation>
    <scope>NUCLEOTIDE SEQUENCE [LARGE SCALE GENOMIC DNA]</scope>
    <source>
        <strain evidence="1 2">DSM 3222</strain>
    </source>
</reference>
<keyword evidence="2" id="KW-1185">Reference proteome</keyword>
<sequence>MAIKNLDTLREEIEDDKQCTCTYITEGCGNSFYEYLKDIKSDTDDSCDYCTAFMFA</sequence>
<comment type="caution">
    <text evidence="1">The sequence shown here is derived from an EMBL/GenBank/DDBJ whole genome shotgun (WGS) entry which is preliminary data.</text>
</comment>